<dbReference type="InterPro" id="IPR048050">
    <property type="entry name" value="ANTH_N_plant"/>
</dbReference>
<dbReference type="GO" id="GO:0000149">
    <property type="term" value="F:SNARE binding"/>
    <property type="evidence" value="ECO:0007669"/>
    <property type="project" value="TreeGrafter"/>
</dbReference>
<proteinExistence type="predicted"/>
<dbReference type="EMBL" id="JAXIOK010000001">
    <property type="protein sequence ID" value="KAK4781055.1"/>
    <property type="molecule type" value="Genomic_DNA"/>
</dbReference>
<dbReference type="InterPro" id="IPR011417">
    <property type="entry name" value="ANTH_dom"/>
</dbReference>
<gene>
    <name evidence="10" type="ORF">SAY87_017161</name>
</gene>
<evidence type="ECO:0000256" key="3">
    <source>
        <dbReference type="ARBA" id="ARBA00004600"/>
    </source>
</evidence>
<feature type="domain" description="ENTH" evidence="9">
    <location>
        <begin position="26"/>
        <end position="164"/>
    </location>
</feature>
<keyword evidence="7" id="KW-0168">Coated pit</keyword>
<keyword evidence="6" id="KW-0472">Membrane</keyword>
<dbReference type="Gene3D" id="1.25.40.90">
    <property type="match status" value="1"/>
</dbReference>
<dbReference type="GO" id="GO:0005794">
    <property type="term" value="C:Golgi apparatus"/>
    <property type="evidence" value="ECO:0007669"/>
    <property type="project" value="UniProtKB-SubCell"/>
</dbReference>
<dbReference type="InterPro" id="IPR008942">
    <property type="entry name" value="ENTH_VHS"/>
</dbReference>
<evidence type="ECO:0000313" key="10">
    <source>
        <dbReference type="EMBL" id="KAK4781055.1"/>
    </source>
</evidence>
<accession>A0AAN7QYN7</accession>
<dbReference type="InterPro" id="IPR045192">
    <property type="entry name" value="AP180-like"/>
</dbReference>
<dbReference type="GO" id="GO:0006900">
    <property type="term" value="P:vesicle budding from membrane"/>
    <property type="evidence" value="ECO:0007669"/>
    <property type="project" value="TreeGrafter"/>
</dbReference>
<protein>
    <recommendedName>
        <fullName evidence="9">ENTH domain-containing protein</fullName>
    </recommendedName>
</protein>
<dbReference type="PANTHER" id="PTHR22951:SF76">
    <property type="entry name" value="OS09G0468150 PROTEIN"/>
    <property type="match status" value="1"/>
</dbReference>
<keyword evidence="11" id="KW-1185">Reference proteome</keyword>
<dbReference type="Proteomes" id="UP001345219">
    <property type="component" value="Chromosome 13"/>
</dbReference>
<comment type="subcellular location">
    <subcellularLocation>
        <location evidence="1">Cytoplasmic vesicle</location>
        <location evidence="1">Clathrin-coated vesicle</location>
    </subcellularLocation>
    <subcellularLocation>
        <location evidence="2">Golgi apparatus</location>
    </subcellularLocation>
    <subcellularLocation>
        <location evidence="3">Membrane</location>
        <location evidence="3">Clathrin-coated pit</location>
    </subcellularLocation>
</comment>
<dbReference type="FunFam" id="1.25.40.90:FF:000035">
    <property type="entry name" value="Putative clathrin assembly protein At4g40080"/>
    <property type="match status" value="1"/>
</dbReference>
<dbReference type="GO" id="GO:0072583">
    <property type="term" value="P:clathrin-dependent endocytosis"/>
    <property type="evidence" value="ECO:0007669"/>
    <property type="project" value="InterPro"/>
</dbReference>
<dbReference type="CDD" id="cd16987">
    <property type="entry name" value="ANTH_N_AP180_plant"/>
    <property type="match status" value="1"/>
</dbReference>
<sequence>MGRPSATKFRDIVGMIKDKASQSRAALSPLSKPHVMALLRATTHHPSTPPEEKHLLELLSYGRQSRSAASAVIESLMDRLQTTGDAPVAVKCLLTIHHIIRRGSFILHDQLSVFPWAGGRNYLKLSNFRDGRTSFTWEISSYVRWYARYIEDLLSTSRMLGFFICSNLSILEKKKSEEAVTGRLNSHLLRDIDSLVYLIEDTCKMPESTTHLHTTELLRRVKSLVAEDHVFIMNEVAVRVKEFRERLGLLNFGESVELVCALKRLETCEEKLSTMFELKVSMESLWGLVREPKCNLRKGEEVAERRVVRGSESARYDRRRTLRSTELVNFSSGRLLSLPISLAEE</sequence>
<keyword evidence="8" id="KW-0968">Cytoplasmic vesicle</keyword>
<evidence type="ECO:0000256" key="1">
    <source>
        <dbReference type="ARBA" id="ARBA00004132"/>
    </source>
</evidence>
<dbReference type="PANTHER" id="PTHR22951">
    <property type="entry name" value="CLATHRIN ASSEMBLY PROTEIN"/>
    <property type="match status" value="1"/>
</dbReference>
<dbReference type="Pfam" id="PF07651">
    <property type="entry name" value="ANTH"/>
    <property type="match status" value="1"/>
</dbReference>
<evidence type="ECO:0000256" key="7">
    <source>
        <dbReference type="ARBA" id="ARBA00023176"/>
    </source>
</evidence>
<dbReference type="SMART" id="SM00273">
    <property type="entry name" value="ENTH"/>
    <property type="match status" value="1"/>
</dbReference>
<dbReference type="GO" id="GO:0005905">
    <property type="term" value="C:clathrin-coated pit"/>
    <property type="evidence" value="ECO:0007669"/>
    <property type="project" value="UniProtKB-SubCell"/>
</dbReference>
<dbReference type="GO" id="GO:0032050">
    <property type="term" value="F:clathrin heavy chain binding"/>
    <property type="evidence" value="ECO:0007669"/>
    <property type="project" value="TreeGrafter"/>
</dbReference>
<evidence type="ECO:0000256" key="2">
    <source>
        <dbReference type="ARBA" id="ARBA00004555"/>
    </source>
</evidence>
<organism evidence="10 11">
    <name type="scientific">Trapa incisa</name>
    <dbReference type="NCBI Taxonomy" id="236973"/>
    <lineage>
        <taxon>Eukaryota</taxon>
        <taxon>Viridiplantae</taxon>
        <taxon>Streptophyta</taxon>
        <taxon>Embryophyta</taxon>
        <taxon>Tracheophyta</taxon>
        <taxon>Spermatophyta</taxon>
        <taxon>Magnoliopsida</taxon>
        <taxon>eudicotyledons</taxon>
        <taxon>Gunneridae</taxon>
        <taxon>Pentapetalae</taxon>
        <taxon>rosids</taxon>
        <taxon>malvids</taxon>
        <taxon>Myrtales</taxon>
        <taxon>Lythraceae</taxon>
        <taxon>Trapa</taxon>
    </lineage>
</organism>
<evidence type="ECO:0000259" key="9">
    <source>
        <dbReference type="PROSITE" id="PS50942"/>
    </source>
</evidence>
<reference evidence="10 11" key="1">
    <citation type="journal article" date="2023" name="Hortic Res">
        <title>Pangenome of water caltrop reveals structural variations and asymmetric subgenome divergence after allopolyploidization.</title>
        <authorList>
            <person name="Zhang X."/>
            <person name="Chen Y."/>
            <person name="Wang L."/>
            <person name="Yuan Y."/>
            <person name="Fang M."/>
            <person name="Shi L."/>
            <person name="Lu R."/>
            <person name="Comes H.P."/>
            <person name="Ma Y."/>
            <person name="Chen Y."/>
            <person name="Huang G."/>
            <person name="Zhou Y."/>
            <person name="Zheng Z."/>
            <person name="Qiu Y."/>
        </authorList>
    </citation>
    <scope>NUCLEOTIDE SEQUENCE [LARGE SCALE GENOMIC DNA]</scope>
    <source>
        <tissue evidence="10">Roots</tissue>
    </source>
</reference>
<dbReference type="GO" id="GO:0048268">
    <property type="term" value="P:clathrin coat assembly"/>
    <property type="evidence" value="ECO:0007669"/>
    <property type="project" value="InterPro"/>
</dbReference>
<evidence type="ECO:0000256" key="8">
    <source>
        <dbReference type="ARBA" id="ARBA00023329"/>
    </source>
</evidence>
<dbReference type="AlphaFoldDB" id="A0AAN7QYN7"/>
<dbReference type="SUPFAM" id="SSF48464">
    <property type="entry name" value="ENTH/VHS domain"/>
    <property type="match status" value="1"/>
</dbReference>
<dbReference type="GO" id="GO:0005546">
    <property type="term" value="F:phosphatidylinositol-4,5-bisphosphate binding"/>
    <property type="evidence" value="ECO:0007669"/>
    <property type="project" value="TreeGrafter"/>
</dbReference>
<dbReference type="InterPro" id="IPR013809">
    <property type="entry name" value="ENTH"/>
</dbReference>
<evidence type="ECO:0000256" key="6">
    <source>
        <dbReference type="ARBA" id="ARBA00023136"/>
    </source>
</evidence>
<evidence type="ECO:0000313" key="11">
    <source>
        <dbReference type="Proteomes" id="UP001345219"/>
    </source>
</evidence>
<keyword evidence="5" id="KW-0333">Golgi apparatus</keyword>
<comment type="caution">
    <text evidence="10">The sequence shown here is derived from an EMBL/GenBank/DDBJ whole genome shotgun (WGS) entry which is preliminary data.</text>
</comment>
<keyword evidence="4" id="KW-0254">Endocytosis</keyword>
<dbReference type="PROSITE" id="PS50942">
    <property type="entry name" value="ENTH"/>
    <property type="match status" value="1"/>
</dbReference>
<evidence type="ECO:0000256" key="4">
    <source>
        <dbReference type="ARBA" id="ARBA00022583"/>
    </source>
</evidence>
<name>A0AAN7QYN7_9MYRT</name>
<dbReference type="GO" id="GO:0005545">
    <property type="term" value="F:1-phosphatidylinositol binding"/>
    <property type="evidence" value="ECO:0007669"/>
    <property type="project" value="TreeGrafter"/>
</dbReference>
<dbReference type="GO" id="GO:0030136">
    <property type="term" value="C:clathrin-coated vesicle"/>
    <property type="evidence" value="ECO:0007669"/>
    <property type="project" value="UniProtKB-SubCell"/>
</dbReference>
<evidence type="ECO:0000256" key="5">
    <source>
        <dbReference type="ARBA" id="ARBA00023034"/>
    </source>
</evidence>